<evidence type="ECO:0000313" key="2">
    <source>
        <dbReference type="Proteomes" id="UP000270094"/>
    </source>
</evidence>
<accession>A0A3P7LCU1</accession>
<dbReference type="Proteomes" id="UP000270094">
    <property type="component" value="Unassembled WGS sequence"/>
</dbReference>
<proteinExistence type="predicted"/>
<name>A0A3P7LCU1_STRVU</name>
<protein>
    <submittedName>
        <fullName evidence="1">Uncharacterized protein</fullName>
    </submittedName>
</protein>
<reference evidence="1 2" key="1">
    <citation type="submission" date="2018-11" db="EMBL/GenBank/DDBJ databases">
        <authorList>
            <consortium name="Pathogen Informatics"/>
        </authorList>
    </citation>
    <scope>NUCLEOTIDE SEQUENCE [LARGE SCALE GENOMIC DNA]</scope>
</reference>
<gene>
    <name evidence="1" type="ORF">SVUK_LOCUS12110</name>
</gene>
<evidence type="ECO:0000313" key="1">
    <source>
        <dbReference type="EMBL" id="VDM77112.1"/>
    </source>
</evidence>
<dbReference type="EMBL" id="UYYB01098455">
    <property type="protein sequence ID" value="VDM77112.1"/>
    <property type="molecule type" value="Genomic_DNA"/>
</dbReference>
<keyword evidence="2" id="KW-1185">Reference proteome</keyword>
<organism evidence="1 2">
    <name type="scientific">Strongylus vulgaris</name>
    <name type="common">Blood worm</name>
    <dbReference type="NCBI Taxonomy" id="40348"/>
    <lineage>
        <taxon>Eukaryota</taxon>
        <taxon>Metazoa</taxon>
        <taxon>Ecdysozoa</taxon>
        <taxon>Nematoda</taxon>
        <taxon>Chromadorea</taxon>
        <taxon>Rhabditida</taxon>
        <taxon>Rhabditina</taxon>
        <taxon>Rhabditomorpha</taxon>
        <taxon>Strongyloidea</taxon>
        <taxon>Strongylidae</taxon>
        <taxon>Strongylus</taxon>
    </lineage>
</organism>
<sequence>MSPRSMGPPMSADSMASISTLSNVFSSLTKVRTRGHWKLNLLNKLDSGRDSAAWITNLPEELVKHAQQAYWTVIPKIFPIALIKEDRILH</sequence>
<dbReference type="AlphaFoldDB" id="A0A3P7LCU1"/>